<dbReference type="InterPro" id="IPR001789">
    <property type="entry name" value="Sig_transdc_resp-reg_receiver"/>
</dbReference>
<dbReference type="SUPFAM" id="SSF52172">
    <property type="entry name" value="CheY-like"/>
    <property type="match status" value="1"/>
</dbReference>
<dbReference type="InterPro" id="IPR011006">
    <property type="entry name" value="CheY-like_superfamily"/>
</dbReference>
<organism evidence="3 4">
    <name type="scientific">Maribacter caenipelagi</name>
    <dbReference type="NCBI Taxonomy" id="1447781"/>
    <lineage>
        <taxon>Bacteria</taxon>
        <taxon>Pseudomonadati</taxon>
        <taxon>Bacteroidota</taxon>
        <taxon>Flavobacteriia</taxon>
        <taxon>Flavobacteriales</taxon>
        <taxon>Flavobacteriaceae</taxon>
        <taxon>Maribacter</taxon>
    </lineage>
</organism>
<dbReference type="InterPro" id="IPR052893">
    <property type="entry name" value="TCS_response_regulator"/>
</dbReference>
<feature type="modified residue" description="4-aspartylphosphate" evidence="1">
    <location>
        <position position="63"/>
    </location>
</feature>
<keyword evidence="1" id="KW-0597">Phosphoprotein</keyword>
<dbReference type="SMART" id="SM00448">
    <property type="entry name" value="REC"/>
    <property type="match status" value="1"/>
</dbReference>
<feature type="domain" description="Response regulatory" evidence="2">
    <location>
        <begin position="6"/>
        <end position="133"/>
    </location>
</feature>
<dbReference type="EMBL" id="SNZW01000017">
    <property type="protein sequence ID" value="TDS12722.1"/>
    <property type="molecule type" value="Genomic_DNA"/>
</dbReference>
<sequence length="136" mass="15520">MKSVKICCIIDDDPIFVYGTKRIIKEVDFAKSITVYSNGQEALDGLMRTCIANEPLPDVIFLDLNMPIMNGWEFLDEFKNCKNPRSKKIVIYIISSSVDPRDLERVKDYEQVDTYILKPITPDDLAKILGATIEID</sequence>
<dbReference type="GO" id="GO:0000160">
    <property type="term" value="P:phosphorelay signal transduction system"/>
    <property type="evidence" value="ECO:0007669"/>
    <property type="project" value="InterPro"/>
</dbReference>
<dbReference type="PANTHER" id="PTHR44520:SF2">
    <property type="entry name" value="RESPONSE REGULATOR RCP1"/>
    <property type="match status" value="1"/>
</dbReference>
<gene>
    <name evidence="3" type="ORF">DFQ03_3180</name>
</gene>
<protein>
    <submittedName>
        <fullName evidence="3">Response regulator receiver domain-containing protein</fullName>
    </submittedName>
</protein>
<keyword evidence="4" id="KW-1185">Reference proteome</keyword>
<name>A0A4R7CXW3_9FLAO</name>
<dbReference type="PROSITE" id="PS50110">
    <property type="entry name" value="RESPONSE_REGULATORY"/>
    <property type="match status" value="1"/>
</dbReference>
<evidence type="ECO:0000313" key="3">
    <source>
        <dbReference type="EMBL" id="TDS12722.1"/>
    </source>
</evidence>
<dbReference type="AlphaFoldDB" id="A0A4R7CXW3"/>
<dbReference type="Gene3D" id="3.40.50.2300">
    <property type="match status" value="1"/>
</dbReference>
<evidence type="ECO:0000259" key="2">
    <source>
        <dbReference type="PROSITE" id="PS50110"/>
    </source>
</evidence>
<evidence type="ECO:0000256" key="1">
    <source>
        <dbReference type="PROSITE-ProRule" id="PRU00169"/>
    </source>
</evidence>
<reference evidence="3 4" key="1">
    <citation type="submission" date="2019-03" db="EMBL/GenBank/DDBJ databases">
        <title>Genomic Encyclopedia of Type Strains, Phase III (KMG-III): the genomes of soil and plant-associated and newly described type strains.</title>
        <authorList>
            <person name="Whitman W."/>
        </authorList>
    </citation>
    <scope>NUCLEOTIDE SEQUENCE [LARGE SCALE GENOMIC DNA]</scope>
    <source>
        <strain evidence="3 4">CECT 8455</strain>
    </source>
</reference>
<dbReference type="OrthoDB" id="673128at2"/>
<dbReference type="RefSeq" id="WP_133674150.1">
    <property type="nucleotide sequence ID" value="NZ_SNZW01000017.1"/>
</dbReference>
<accession>A0A4R7CXW3</accession>
<dbReference type="Proteomes" id="UP000295274">
    <property type="component" value="Unassembled WGS sequence"/>
</dbReference>
<dbReference type="PANTHER" id="PTHR44520">
    <property type="entry name" value="RESPONSE REGULATOR RCP1-RELATED"/>
    <property type="match status" value="1"/>
</dbReference>
<comment type="caution">
    <text evidence="3">The sequence shown here is derived from an EMBL/GenBank/DDBJ whole genome shotgun (WGS) entry which is preliminary data.</text>
</comment>
<dbReference type="Pfam" id="PF00072">
    <property type="entry name" value="Response_reg"/>
    <property type="match status" value="1"/>
</dbReference>
<proteinExistence type="predicted"/>
<evidence type="ECO:0000313" key="4">
    <source>
        <dbReference type="Proteomes" id="UP000295274"/>
    </source>
</evidence>